<protein>
    <submittedName>
        <fullName evidence="3">Uncharacterized protein</fullName>
    </submittedName>
</protein>
<feature type="region of interest" description="Disordered" evidence="1">
    <location>
        <begin position="229"/>
        <end position="296"/>
    </location>
</feature>
<feature type="signal peptide" evidence="2">
    <location>
        <begin position="1"/>
        <end position="19"/>
    </location>
</feature>
<accession>A0A5B0QSC5</accession>
<feature type="compositionally biased region" description="Polar residues" evidence="1">
    <location>
        <begin position="242"/>
        <end position="264"/>
    </location>
</feature>
<dbReference type="EMBL" id="VSWC01000003">
    <property type="protein sequence ID" value="KAA1116138.1"/>
    <property type="molecule type" value="Genomic_DNA"/>
</dbReference>
<sequence length="501" mass="55128">MRACSFCTIIVAGSTFTAGAPLVTPATRYQDSNVGQNHHGNEWMPSTQPNHLQKRLFSWKGSSSTPSELDSAITMTSTSDLTKASGASATELLAASQPSSKPSQSNLSSPRSITNLFLSGSKELPSIQKPAADNHPRELHFQPNDPPPNSETNLAFSENKSIKSQPTKSLSSEALQQPESTTPFHEKSGGNGAISSPTPGAEPTEKAHKWVEKFREFWDKIVQKIKQLFRSSKKNESEERSLQTTGTTPDHVTSQIPTTSTSHQISEHAHTRAQPSVQNTDSELTETSQTHDSTPSSLLSFNSFQRLMAISHFVPSFVNDYLPTQWFIKLLSLLRKENPSPRAQSFLLDKHSSSASPTYLSLPNSDESSYAGQLQTLPEQTTSLAGALDKMKDFIPTTHEGQLVAAALQQINTKELAECIHQVFRTSDIQLRLFAQFVSVKTIEEILLAYGGKTGEKVEDLLVEQQIHPTILGYLTTIIKNWPPRNASQKQLHVKNASQNK</sequence>
<feature type="region of interest" description="Disordered" evidence="1">
    <location>
        <begin position="92"/>
        <end position="112"/>
    </location>
</feature>
<gene>
    <name evidence="3" type="ORF">PGT21_001990</name>
</gene>
<evidence type="ECO:0000313" key="4">
    <source>
        <dbReference type="Proteomes" id="UP000324748"/>
    </source>
</evidence>
<keyword evidence="2" id="KW-0732">Signal</keyword>
<feature type="compositionally biased region" description="Polar residues" evidence="1">
    <location>
        <begin position="150"/>
        <end position="183"/>
    </location>
</feature>
<name>A0A5B0QSC5_PUCGR</name>
<feature type="chain" id="PRO_5022792278" evidence="2">
    <location>
        <begin position="20"/>
        <end position="501"/>
    </location>
</feature>
<reference evidence="3 4" key="1">
    <citation type="submission" date="2019-05" db="EMBL/GenBank/DDBJ databases">
        <title>Emergence of the Ug99 lineage of the wheat stem rust pathogen through somatic hybridization.</title>
        <authorList>
            <person name="Li F."/>
            <person name="Upadhyaya N.M."/>
            <person name="Sperschneider J."/>
            <person name="Matny O."/>
            <person name="Nguyen-Phuc H."/>
            <person name="Mago R."/>
            <person name="Raley C."/>
            <person name="Miller M.E."/>
            <person name="Silverstein K.A.T."/>
            <person name="Henningsen E."/>
            <person name="Hirsch C.D."/>
            <person name="Visser B."/>
            <person name="Pretorius Z.A."/>
            <person name="Steffenson B.J."/>
            <person name="Schwessinger B."/>
            <person name="Dodds P.N."/>
            <person name="Figueroa M."/>
        </authorList>
    </citation>
    <scope>NUCLEOTIDE SEQUENCE [LARGE SCALE GENOMIC DNA]</scope>
    <source>
        <strain evidence="3">21-0</strain>
    </source>
</reference>
<dbReference type="Proteomes" id="UP000324748">
    <property type="component" value="Unassembled WGS sequence"/>
</dbReference>
<evidence type="ECO:0000256" key="1">
    <source>
        <dbReference type="SAM" id="MobiDB-lite"/>
    </source>
</evidence>
<evidence type="ECO:0000313" key="3">
    <source>
        <dbReference type="EMBL" id="KAA1116138.1"/>
    </source>
</evidence>
<dbReference type="OrthoDB" id="2498794at2759"/>
<feature type="region of interest" description="Disordered" evidence="1">
    <location>
        <begin position="126"/>
        <end position="207"/>
    </location>
</feature>
<proteinExistence type="predicted"/>
<keyword evidence="4" id="KW-1185">Reference proteome</keyword>
<comment type="caution">
    <text evidence="3">The sequence shown here is derived from an EMBL/GenBank/DDBJ whole genome shotgun (WGS) entry which is preliminary data.</text>
</comment>
<feature type="compositionally biased region" description="Polar residues" evidence="1">
    <location>
        <begin position="273"/>
        <end position="296"/>
    </location>
</feature>
<evidence type="ECO:0000256" key="2">
    <source>
        <dbReference type="SAM" id="SignalP"/>
    </source>
</evidence>
<dbReference type="AlphaFoldDB" id="A0A5B0QSC5"/>
<organism evidence="3 4">
    <name type="scientific">Puccinia graminis f. sp. tritici</name>
    <dbReference type="NCBI Taxonomy" id="56615"/>
    <lineage>
        <taxon>Eukaryota</taxon>
        <taxon>Fungi</taxon>
        <taxon>Dikarya</taxon>
        <taxon>Basidiomycota</taxon>
        <taxon>Pucciniomycotina</taxon>
        <taxon>Pucciniomycetes</taxon>
        <taxon>Pucciniales</taxon>
        <taxon>Pucciniaceae</taxon>
        <taxon>Puccinia</taxon>
    </lineage>
</organism>